<evidence type="ECO:0000259" key="7">
    <source>
        <dbReference type="Pfam" id="PF01545"/>
    </source>
</evidence>
<evidence type="ECO:0000256" key="6">
    <source>
        <dbReference type="SAM" id="Phobius"/>
    </source>
</evidence>
<feature type="transmembrane region" description="Helical" evidence="6">
    <location>
        <begin position="127"/>
        <end position="160"/>
    </location>
</feature>
<dbReference type="Gene3D" id="1.20.1510.10">
    <property type="entry name" value="Cation efflux protein transmembrane domain"/>
    <property type="match status" value="1"/>
</dbReference>
<dbReference type="EMBL" id="PXYI01000002">
    <property type="protein sequence ID" value="PSJ42283.1"/>
    <property type="molecule type" value="Genomic_DNA"/>
</dbReference>
<accession>A0A2P7QWH1</accession>
<gene>
    <name evidence="8" type="ORF">C7I55_05910</name>
</gene>
<evidence type="ECO:0000256" key="5">
    <source>
        <dbReference type="ARBA" id="ARBA00023136"/>
    </source>
</evidence>
<dbReference type="Pfam" id="PF01545">
    <property type="entry name" value="Cation_efflux"/>
    <property type="match status" value="1"/>
</dbReference>
<dbReference type="SUPFAM" id="SSF161111">
    <property type="entry name" value="Cation efflux protein transmembrane domain-like"/>
    <property type="match status" value="1"/>
</dbReference>
<dbReference type="InterPro" id="IPR027469">
    <property type="entry name" value="Cation_efflux_TMD_sf"/>
</dbReference>
<dbReference type="OrthoDB" id="9799649at2"/>
<evidence type="ECO:0000256" key="3">
    <source>
        <dbReference type="ARBA" id="ARBA00022692"/>
    </source>
</evidence>
<name>A0A2P7QWH1_9SPHN</name>
<feature type="transmembrane region" description="Helical" evidence="6">
    <location>
        <begin position="55"/>
        <end position="75"/>
    </location>
</feature>
<dbReference type="Proteomes" id="UP000241167">
    <property type="component" value="Unassembled WGS sequence"/>
</dbReference>
<reference evidence="8 9" key="1">
    <citation type="submission" date="2018-03" db="EMBL/GenBank/DDBJ databases">
        <title>The draft genome of Sphingosinicella sp. GL-C-18.</title>
        <authorList>
            <person name="Liu L."/>
            <person name="Li L."/>
            <person name="Liang L."/>
            <person name="Zhang X."/>
            <person name="Wang T."/>
        </authorList>
    </citation>
    <scope>NUCLEOTIDE SEQUENCE [LARGE SCALE GENOMIC DNA]</scope>
    <source>
        <strain evidence="8 9">GL-C-18</strain>
    </source>
</reference>
<keyword evidence="5 6" id="KW-0472">Membrane</keyword>
<evidence type="ECO:0000313" key="9">
    <source>
        <dbReference type="Proteomes" id="UP000241167"/>
    </source>
</evidence>
<dbReference type="GO" id="GO:0016020">
    <property type="term" value="C:membrane"/>
    <property type="evidence" value="ECO:0007669"/>
    <property type="project" value="UniProtKB-SubCell"/>
</dbReference>
<dbReference type="AlphaFoldDB" id="A0A2P7QWH1"/>
<comment type="subcellular location">
    <subcellularLocation>
        <location evidence="1">Membrane</location>
        <topology evidence="1">Multi-pass membrane protein</topology>
    </subcellularLocation>
</comment>
<dbReference type="PANTHER" id="PTHR43840">
    <property type="entry name" value="MITOCHONDRIAL METAL TRANSPORTER 1-RELATED"/>
    <property type="match status" value="1"/>
</dbReference>
<evidence type="ECO:0000256" key="1">
    <source>
        <dbReference type="ARBA" id="ARBA00004141"/>
    </source>
</evidence>
<keyword evidence="9" id="KW-1185">Reference proteome</keyword>
<feature type="transmembrane region" description="Helical" evidence="6">
    <location>
        <begin position="87"/>
        <end position="107"/>
    </location>
</feature>
<keyword evidence="2" id="KW-0813">Transport</keyword>
<sequence>MMLNLMMFVVEFGAGLVANSAALMADSVDMLGDGLVYGLSLYALDRSLRWRAGSALIKGGFILLLGLGVIVEIVVKLIMGEPPASGLMLVFGTMALIVNLSCVGLLWPYRRHDVNLSSTFECSRNDVLANLGVLAAAGLVAVTSSPWPDAAIAAIIAFLFIRSSIRVIREAWPQFHHRHAAAAAE</sequence>
<evidence type="ECO:0000256" key="4">
    <source>
        <dbReference type="ARBA" id="ARBA00022989"/>
    </source>
</evidence>
<keyword evidence="4 6" id="KW-1133">Transmembrane helix</keyword>
<evidence type="ECO:0000256" key="2">
    <source>
        <dbReference type="ARBA" id="ARBA00022448"/>
    </source>
</evidence>
<protein>
    <submittedName>
        <fullName evidence="8">Cation transporter</fullName>
    </submittedName>
</protein>
<keyword evidence="3 6" id="KW-0812">Transmembrane</keyword>
<dbReference type="InterPro" id="IPR050291">
    <property type="entry name" value="CDF_Transporter"/>
</dbReference>
<feature type="domain" description="Cation efflux protein transmembrane" evidence="7">
    <location>
        <begin position="3"/>
        <end position="171"/>
    </location>
</feature>
<proteinExistence type="predicted"/>
<organism evidence="8 9">
    <name type="scientific">Allosphingosinicella deserti</name>
    <dbReference type="NCBI Taxonomy" id="2116704"/>
    <lineage>
        <taxon>Bacteria</taxon>
        <taxon>Pseudomonadati</taxon>
        <taxon>Pseudomonadota</taxon>
        <taxon>Alphaproteobacteria</taxon>
        <taxon>Sphingomonadales</taxon>
        <taxon>Sphingomonadaceae</taxon>
        <taxon>Allosphingosinicella</taxon>
    </lineage>
</organism>
<dbReference type="PANTHER" id="PTHR43840:SF15">
    <property type="entry name" value="MITOCHONDRIAL METAL TRANSPORTER 1-RELATED"/>
    <property type="match status" value="1"/>
</dbReference>
<comment type="caution">
    <text evidence="8">The sequence shown here is derived from an EMBL/GenBank/DDBJ whole genome shotgun (WGS) entry which is preliminary data.</text>
</comment>
<dbReference type="GO" id="GO:0008324">
    <property type="term" value="F:monoatomic cation transmembrane transporter activity"/>
    <property type="evidence" value="ECO:0007669"/>
    <property type="project" value="InterPro"/>
</dbReference>
<dbReference type="InterPro" id="IPR058533">
    <property type="entry name" value="Cation_efflux_TM"/>
</dbReference>
<evidence type="ECO:0000313" key="8">
    <source>
        <dbReference type="EMBL" id="PSJ42283.1"/>
    </source>
</evidence>